<feature type="region of interest" description="Disordered" evidence="2">
    <location>
        <begin position="334"/>
        <end position="393"/>
    </location>
</feature>
<feature type="compositionally biased region" description="Polar residues" evidence="2">
    <location>
        <begin position="425"/>
        <end position="441"/>
    </location>
</feature>
<feature type="compositionally biased region" description="Low complexity" evidence="2">
    <location>
        <begin position="688"/>
        <end position="699"/>
    </location>
</feature>
<feature type="compositionally biased region" description="Polar residues" evidence="2">
    <location>
        <begin position="173"/>
        <end position="190"/>
    </location>
</feature>
<gene>
    <name evidence="4" type="ORF">LTR09_004343</name>
</gene>
<dbReference type="SUPFAM" id="SSF49879">
    <property type="entry name" value="SMAD/FHA domain"/>
    <property type="match status" value="1"/>
</dbReference>
<dbReference type="GO" id="GO:0005737">
    <property type="term" value="C:cytoplasm"/>
    <property type="evidence" value="ECO:0007669"/>
    <property type="project" value="TreeGrafter"/>
</dbReference>
<dbReference type="PANTHER" id="PTHR15715:SF37">
    <property type="entry name" value="LD47843P"/>
    <property type="match status" value="1"/>
</dbReference>
<dbReference type="PROSITE" id="PS50006">
    <property type="entry name" value="FHA_DOMAIN"/>
    <property type="match status" value="1"/>
</dbReference>
<feature type="region of interest" description="Disordered" evidence="2">
    <location>
        <begin position="1"/>
        <end position="33"/>
    </location>
</feature>
<dbReference type="EMBL" id="JAWDJX010000011">
    <property type="protein sequence ID" value="KAK3054614.1"/>
    <property type="molecule type" value="Genomic_DNA"/>
</dbReference>
<feature type="domain" description="FHA" evidence="3">
    <location>
        <begin position="69"/>
        <end position="133"/>
    </location>
</feature>
<dbReference type="AlphaFoldDB" id="A0AAJ0G9N8"/>
<evidence type="ECO:0000313" key="5">
    <source>
        <dbReference type="Proteomes" id="UP001271007"/>
    </source>
</evidence>
<name>A0AAJ0G9N8_9PEZI</name>
<feature type="compositionally biased region" description="Polar residues" evidence="2">
    <location>
        <begin position="700"/>
        <end position="711"/>
    </location>
</feature>
<feature type="compositionally biased region" description="Low complexity" evidence="2">
    <location>
        <begin position="370"/>
        <end position="382"/>
    </location>
</feature>
<feature type="compositionally biased region" description="Acidic residues" evidence="2">
    <location>
        <begin position="356"/>
        <end position="367"/>
    </location>
</feature>
<protein>
    <recommendedName>
        <fullName evidence="3">FHA domain-containing protein</fullName>
    </recommendedName>
</protein>
<dbReference type="Pfam" id="PF00498">
    <property type="entry name" value="FHA"/>
    <property type="match status" value="1"/>
</dbReference>
<proteinExistence type="predicted"/>
<feature type="region of interest" description="Disordered" evidence="2">
    <location>
        <begin position="173"/>
        <end position="256"/>
    </location>
</feature>
<sequence length="826" mass="88406">MFDTSQPSQTSCDLPTTAAPPLPPRHCEHPEPSTQISANVTQAALSVTLTPAQNPSDERTISLNAYNPVLIGRASRSRDKNLQPSATNGLFDCPVVSRYHAELELVRRGPSLDDVIIRDIGSMHGTKINNKSIEEGAEITLKSGDRIKLGEKVTRGEGEHDGVELTYYKPVSRTTQDSHTLAASQITGTGTFKVPTFTDDEEDDSDDRSVGSLSDHKHSSSAKTTPEQITAKMDSQNMPPTTNFDDDDSYSMSARASAPGAWRSSFSNSQQQPLVQDSHRVIPDTYDDDFSNYAPVSPGGAIRAEASQVAADNYHSDDYDHDDLSDDVDFDREADHLDCHPSDDESDYSCGGHGYDDEEDDNEGEDEPSAKVASPAASVQSSRNRPSPPAIITNGSLFPATSLSHHFADYDTYGSQPRYDPVRAAQSNSHETANTSASQGRFPTFKCAPPSAAYSFNHPGAYTDAYNSSRWDVPPPSFGTYVPQSVAYGMYPPPSAYEAQQAQPTLAAVGGPITGPPGSVIRPNKSVFSPNTPEWYTTFEPNVFGHRFHEPRSFENIFSTAPSQPAPIVPQKAAQALETIAPSMTKGFNIADIVEGASNVNTTTRPRTQSFADKVRAEVRAAADKLVANRAEAEATVALAQDQPKAPAQPQATPTTVAKAVEQACDMMVAAANDAVTSGKKRKASEMLTVSTNLTSNTSEQANASTTSSPDDNYIDPYYNSGENTPSDYVKSSYNGSPDSEYANYANVDLDGPGSQQVTPTESFAEADIAPPPAKRVKLDVPAHRSSIGTAAKIFGAAAGTFVAGGAATMAFLCSPLAERAIEWLA</sequence>
<evidence type="ECO:0000256" key="1">
    <source>
        <dbReference type="SAM" id="Coils"/>
    </source>
</evidence>
<feature type="region of interest" description="Disordered" evidence="2">
    <location>
        <begin position="676"/>
        <end position="728"/>
    </location>
</feature>
<keyword evidence="5" id="KW-1185">Reference proteome</keyword>
<reference evidence="4" key="1">
    <citation type="submission" date="2023-04" db="EMBL/GenBank/DDBJ databases">
        <title>Black Yeasts Isolated from many extreme environments.</title>
        <authorList>
            <person name="Coleine C."/>
            <person name="Stajich J.E."/>
            <person name="Selbmann L."/>
        </authorList>
    </citation>
    <scope>NUCLEOTIDE SEQUENCE</scope>
    <source>
        <strain evidence="4">CCFEE 5312</strain>
    </source>
</reference>
<organism evidence="4 5">
    <name type="scientific">Extremus antarcticus</name>
    <dbReference type="NCBI Taxonomy" id="702011"/>
    <lineage>
        <taxon>Eukaryota</taxon>
        <taxon>Fungi</taxon>
        <taxon>Dikarya</taxon>
        <taxon>Ascomycota</taxon>
        <taxon>Pezizomycotina</taxon>
        <taxon>Dothideomycetes</taxon>
        <taxon>Dothideomycetidae</taxon>
        <taxon>Mycosphaerellales</taxon>
        <taxon>Extremaceae</taxon>
        <taxon>Extremus</taxon>
    </lineage>
</organism>
<feature type="compositionally biased region" description="Polar residues" evidence="2">
    <location>
        <begin position="221"/>
        <end position="243"/>
    </location>
</feature>
<accession>A0AAJ0G9N8</accession>
<dbReference type="Gene3D" id="2.60.200.20">
    <property type="match status" value="1"/>
</dbReference>
<evidence type="ECO:0000256" key="2">
    <source>
        <dbReference type="SAM" id="MobiDB-lite"/>
    </source>
</evidence>
<evidence type="ECO:0000313" key="4">
    <source>
        <dbReference type="EMBL" id="KAK3054614.1"/>
    </source>
</evidence>
<dbReference type="InterPro" id="IPR008984">
    <property type="entry name" value="SMAD_FHA_dom_sf"/>
</dbReference>
<dbReference type="InterPro" id="IPR051176">
    <property type="entry name" value="Cent_Immune-Sig_Mod"/>
</dbReference>
<dbReference type="SMART" id="SM00240">
    <property type="entry name" value="FHA"/>
    <property type="match status" value="1"/>
</dbReference>
<comment type="caution">
    <text evidence="4">The sequence shown here is derived from an EMBL/GenBank/DDBJ whole genome shotgun (WGS) entry which is preliminary data.</text>
</comment>
<feature type="coiled-coil region" evidence="1">
    <location>
        <begin position="616"/>
        <end position="643"/>
    </location>
</feature>
<feature type="compositionally biased region" description="Polar residues" evidence="2">
    <location>
        <begin position="1"/>
        <end position="13"/>
    </location>
</feature>
<feature type="compositionally biased region" description="Basic and acidic residues" evidence="2">
    <location>
        <begin position="334"/>
        <end position="343"/>
    </location>
</feature>
<dbReference type="PANTHER" id="PTHR15715">
    <property type="entry name" value="CENTROSOMAL PROTEIN OF 170 KDA"/>
    <property type="match status" value="1"/>
</dbReference>
<feature type="region of interest" description="Disordered" evidence="2">
    <location>
        <begin position="418"/>
        <end position="442"/>
    </location>
</feature>
<evidence type="ECO:0000259" key="3">
    <source>
        <dbReference type="PROSITE" id="PS50006"/>
    </source>
</evidence>
<dbReference type="InterPro" id="IPR000253">
    <property type="entry name" value="FHA_dom"/>
</dbReference>
<keyword evidence="1" id="KW-0175">Coiled coil</keyword>
<dbReference type="Proteomes" id="UP001271007">
    <property type="component" value="Unassembled WGS sequence"/>
</dbReference>